<protein>
    <recommendedName>
        <fullName evidence="10">5-formaminoimidazole-4-carboxamide-1-(beta)-D-ribofuranosyl 5'-monophosphate synthetase</fullName>
        <ecNumber evidence="10">6.3.4.23</ecNumber>
    </recommendedName>
    <alternativeName>
        <fullName evidence="10">5-aminoimidazole-4-carboxamide-1-beta-D-ribofuranosyl 5'-monophosphate--formate ligase</fullName>
    </alternativeName>
</protein>
<evidence type="ECO:0000256" key="2">
    <source>
        <dbReference type="ARBA" id="ARBA00001946"/>
    </source>
</evidence>
<keyword evidence="6 10" id="KW-0658">Purine biosynthesis</keyword>
<dbReference type="GO" id="GO:0000287">
    <property type="term" value="F:magnesium ion binding"/>
    <property type="evidence" value="ECO:0007669"/>
    <property type="project" value="InterPro"/>
</dbReference>
<keyword evidence="5 10" id="KW-0547">Nucleotide-binding</keyword>
<keyword evidence="4" id="KW-0479">Metal-binding</keyword>
<evidence type="ECO:0000256" key="4">
    <source>
        <dbReference type="ARBA" id="ARBA00022723"/>
    </source>
</evidence>
<evidence type="ECO:0000256" key="7">
    <source>
        <dbReference type="ARBA" id="ARBA00022840"/>
    </source>
</evidence>
<organism evidence="12">
    <name type="scientific">Candidatus Methanophaga sp. ANME-1 ERB7</name>
    <dbReference type="NCBI Taxonomy" id="2759913"/>
    <lineage>
        <taxon>Archaea</taxon>
        <taxon>Methanobacteriati</taxon>
        <taxon>Methanobacteriota</taxon>
        <taxon>Stenosarchaea group</taxon>
        <taxon>Methanomicrobia</taxon>
        <taxon>Candidatus Methanophagales</taxon>
        <taxon>Candidatus Methanophagaceae</taxon>
        <taxon>Candidatus Methanophaga</taxon>
    </lineage>
</organism>
<dbReference type="EC" id="6.3.4.23" evidence="10"/>
<dbReference type="AlphaFoldDB" id="A0A7G9Z716"/>
<evidence type="ECO:0000256" key="8">
    <source>
        <dbReference type="ARBA" id="ARBA00022842"/>
    </source>
</evidence>
<keyword evidence="7 10" id="KW-0067">ATP-binding</keyword>
<dbReference type="SUPFAM" id="SSF56059">
    <property type="entry name" value="Glutathione synthetase ATP-binding domain-like"/>
    <property type="match status" value="1"/>
</dbReference>
<evidence type="ECO:0000256" key="9">
    <source>
        <dbReference type="ARBA" id="ARBA00023211"/>
    </source>
</evidence>
<dbReference type="PANTHER" id="PTHR38147:SF2">
    <property type="entry name" value="5-FORMAMINOIMIDAZOLE-4-CARBOXAMIDE-1-(BETA)-D-RIBOFURANOSYL 5'-MONOPHOSPHATE SYNTHETASE"/>
    <property type="match status" value="1"/>
</dbReference>
<feature type="domain" description="ATP-grasp" evidence="11">
    <location>
        <begin position="116"/>
        <end position="330"/>
    </location>
</feature>
<evidence type="ECO:0000313" key="12">
    <source>
        <dbReference type="EMBL" id="QNO56050.1"/>
    </source>
</evidence>
<keyword evidence="9" id="KW-0464">Manganese</keyword>
<feature type="binding site" evidence="10">
    <location>
        <position position="27"/>
    </location>
    <ligand>
        <name>5-amino-1-(5-phospho-beta-D-ribosyl)imidazole-4-carboxamide</name>
        <dbReference type="ChEBI" id="CHEBI:58475"/>
    </ligand>
</feature>
<dbReference type="PROSITE" id="PS50975">
    <property type="entry name" value="ATP_GRASP"/>
    <property type="match status" value="1"/>
</dbReference>
<comment type="cofactor">
    <cofactor evidence="2">
        <name>Mg(2+)</name>
        <dbReference type="ChEBI" id="CHEBI:18420"/>
    </cofactor>
</comment>
<dbReference type="HAMAP" id="MF_01163">
    <property type="entry name" value="IMP_biosynth_PurP"/>
    <property type="match status" value="1"/>
</dbReference>
<feature type="binding site" evidence="10">
    <location>
        <position position="251"/>
    </location>
    <ligand>
        <name>5-amino-1-(5-phospho-beta-D-ribosyl)imidazole-4-carboxamide</name>
        <dbReference type="ChEBI" id="CHEBI:58475"/>
    </ligand>
</feature>
<dbReference type="InterPro" id="IPR010672">
    <property type="entry name" value="IMP_biosynth_PurP_N"/>
</dbReference>
<comment type="cofactor">
    <cofactor evidence="1">
        <name>Mn(2+)</name>
        <dbReference type="ChEBI" id="CHEBI:29035"/>
    </cofactor>
</comment>
<dbReference type="InterPro" id="IPR023656">
    <property type="entry name" value="IMP_biosynth_PurP"/>
</dbReference>
<dbReference type="GO" id="GO:0016879">
    <property type="term" value="F:ligase activity, forming carbon-nitrogen bonds"/>
    <property type="evidence" value="ECO:0007669"/>
    <property type="project" value="UniProtKB-UniRule"/>
</dbReference>
<name>A0A7G9Z716_9EURY</name>
<sequence>MIHQSEIHSILDGYDPKRITIATIGSHTALQILKGARDEGFKNMVICKEGTEDVYRQFGLADEVLTIKKYTQVLEKTFQERLIAQNAILIPHGSFVEYLSPIRIENELAVPMFGNRKVLDWESDRGKEREWMERAELKLPREFKDPNDIDRLVIVKFPGAKGGKGYILASNPNEFEQKHKELELSDKENFTLQEYVIGTRFYPHYFYSPLKDRVELLSMDIRYESNIDGIARLSYILQDSHPEPSFVVTGNLPVVIRESLLPRVLEMGQKVIETSRELFSPGVIGPFCIETVCTEDLEFIAFEISARIVAGTNLYINGSPYSQLLYQEPMSTGRRISREIKEALKEQSLSEVIY</sequence>
<evidence type="ECO:0000256" key="1">
    <source>
        <dbReference type="ARBA" id="ARBA00001936"/>
    </source>
</evidence>
<comment type="pathway">
    <text evidence="10">Purine metabolism; IMP biosynthesis via de novo pathway; 5-formamido-1-(5-phospho-D-ribosyl)imidazole-4-carboxamide from 5-amino-1-(5-phospho-D-ribosyl)imidazole-4-carboxamide (formate route): step 1/1.</text>
</comment>
<dbReference type="Gene3D" id="3.30.1490.20">
    <property type="entry name" value="ATP-grasp fold, A domain"/>
    <property type="match status" value="1"/>
</dbReference>
<comment type="similarity">
    <text evidence="10">Belongs to the phosphohexose mutase family.</text>
</comment>
<dbReference type="EMBL" id="MT631643">
    <property type="protein sequence ID" value="QNO56050.1"/>
    <property type="molecule type" value="Genomic_DNA"/>
</dbReference>
<evidence type="ECO:0000256" key="3">
    <source>
        <dbReference type="ARBA" id="ARBA00022598"/>
    </source>
</evidence>
<evidence type="ECO:0000256" key="5">
    <source>
        <dbReference type="ARBA" id="ARBA00022741"/>
    </source>
</evidence>
<proteinExistence type="inferred from homology"/>
<feature type="binding site" evidence="10">
    <location>
        <position position="224"/>
    </location>
    <ligand>
        <name>ATP</name>
        <dbReference type="ChEBI" id="CHEBI:30616"/>
    </ligand>
</feature>
<keyword evidence="8" id="KW-0460">Magnesium</keyword>
<comment type="function">
    <text evidence="10">Catalyzes the ATP- and formate-dependent formylation of 5-aminoimidazole-4-carboxamide-1-beta-d-ribofuranosyl 5'-monophosphate (AICAR) to 5-formaminoimidazole-4-carboxamide-1-beta-d-ribofuranosyl 5'-monophosphate (FAICAR) in the absence of folates.</text>
</comment>
<keyword evidence="3 10" id="KW-0436">Ligase</keyword>
<evidence type="ECO:0000256" key="10">
    <source>
        <dbReference type="HAMAP-Rule" id="MF_01163"/>
    </source>
</evidence>
<comment type="catalytic activity">
    <reaction evidence="10">
        <text>5-amino-1-(5-phospho-beta-D-ribosyl)imidazole-4-carboxamide + formate + ATP = 5-formamido-1-(5-phospho-D-ribosyl)imidazole-4-carboxamide + ADP + phosphate</text>
        <dbReference type="Rhea" id="RHEA:24836"/>
        <dbReference type="ChEBI" id="CHEBI:15740"/>
        <dbReference type="ChEBI" id="CHEBI:30616"/>
        <dbReference type="ChEBI" id="CHEBI:43474"/>
        <dbReference type="ChEBI" id="CHEBI:58467"/>
        <dbReference type="ChEBI" id="CHEBI:58475"/>
        <dbReference type="ChEBI" id="CHEBI:456216"/>
        <dbReference type="EC" id="6.3.4.23"/>
    </reaction>
</comment>
<dbReference type="Pfam" id="PF06973">
    <property type="entry name" value="DUF1297"/>
    <property type="match status" value="1"/>
</dbReference>
<dbReference type="PANTHER" id="PTHR38147">
    <property type="entry name" value="5-FORMAMINOIMIDAZOLE-4-CARBOXAMIDE-1-(BETA)-D-RIBOFURANOSYL 5'-MONOPHOSPHATE SYNTHETASE-RELATED"/>
    <property type="match status" value="1"/>
</dbReference>
<dbReference type="InterPro" id="IPR016185">
    <property type="entry name" value="PreATP-grasp_dom_sf"/>
</dbReference>
<dbReference type="Pfam" id="PF06849">
    <property type="entry name" value="DUF1246"/>
    <property type="match status" value="1"/>
</dbReference>
<feature type="binding site" evidence="10">
    <location>
        <position position="94"/>
    </location>
    <ligand>
        <name>5-amino-1-(5-phospho-beta-D-ribosyl)imidazole-4-carboxamide</name>
        <dbReference type="ChEBI" id="CHEBI:58475"/>
    </ligand>
</feature>
<dbReference type="InterPro" id="IPR009720">
    <property type="entry name" value="IMP_biosynth_PurP_C"/>
</dbReference>
<evidence type="ECO:0000259" key="11">
    <source>
        <dbReference type="PROSITE" id="PS50975"/>
    </source>
</evidence>
<dbReference type="InterPro" id="IPR011761">
    <property type="entry name" value="ATP-grasp"/>
</dbReference>
<evidence type="ECO:0000256" key="6">
    <source>
        <dbReference type="ARBA" id="ARBA00022755"/>
    </source>
</evidence>
<dbReference type="SUPFAM" id="SSF52440">
    <property type="entry name" value="PreATP-grasp domain"/>
    <property type="match status" value="1"/>
</dbReference>
<reference evidence="12" key="1">
    <citation type="submission" date="2020-06" db="EMBL/GenBank/DDBJ databases">
        <title>Unique genomic features of the anaerobic methanotrophic archaea.</title>
        <authorList>
            <person name="Chadwick G.L."/>
            <person name="Skennerton C.T."/>
            <person name="Laso-Perez R."/>
            <person name="Leu A.O."/>
            <person name="Speth D.R."/>
            <person name="Yu H."/>
            <person name="Morgan-Lang C."/>
            <person name="Hatzenpichler R."/>
            <person name="Goudeau D."/>
            <person name="Malmstrom R."/>
            <person name="Brazelton W.J."/>
            <person name="Woyke T."/>
            <person name="Hallam S.J."/>
            <person name="Tyson G.W."/>
            <person name="Wegener G."/>
            <person name="Boetius A."/>
            <person name="Orphan V."/>
        </authorList>
    </citation>
    <scope>NUCLEOTIDE SEQUENCE</scope>
</reference>
<dbReference type="InterPro" id="IPR013815">
    <property type="entry name" value="ATP_grasp_subdomain_1"/>
</dbReference>
<dbReference type="GO" id="GO:0005524">
    <property type="term" value="F:ATP binding"/>
    <property type="evidence" value="ECO:0007669"/>
    <property type="project" value="UniProtKB-UniRule"/>
</dbReference>
<accession>A0A7G9Z716</accession>
<dbReference type="UniPathway" id="UPA00074">
    <property type="reaction ID" value="UER00134"/>
</dbReference>
<dbReference type="Gene3D" id="3.40.50.20">
    <property type="match status" value="1"/>
</dbReference>
<dbReference type="Gene3D" id="3.30.470.20">
    <property type="entry name" value="ATP-grasp fold, B domain"/>
    <property type="match status" value="1"/>
</dbReference>
<dbReference type="PIRSF" id="PIRSF004602">
    <property type="entry name" value="ATPgrasp_PurP"/>
    <property type="match status" value="1"/>
</dbReference>
<dbReference type="GO" id="GO:0006189">
    <property type="term" value="P:'de novo' IMP biosynthetic process"/>
    <property type="evidence" value="ECO:0007669"/>
    <property type="project" value="UniProtKB-UniRule"/>
</dbReference>
<gene>
    <name evidence="12" type="primary">purP_2</name>
    <name evidence="10" type="synonym">purP</name>
    <name evidence="12" type="ORF">GMDKCDLI_00029</name>
</gene>